<evidence type="ECO:0000313" key="10">
    <source>
        <dbReference type="EMBL" id="SHJ19309.1"/>
    </source>
</evidence>
<dbReference type="EMBL" id="FQYP01000006">
    <property type="protein sequence ID" value="SHJ19309.1"/>
    <property type="molecule type" value="Genomic_DNA"/>
</dbReference>
<dbReference type="InterPro" id="IPR012910">
    <property type="entry name" value="Plug_dom"/>
</dbReference>
<keyword evidence="4 7" id="KW-0812">Transmembrane</keyword>
<dbReference type="Gene3D" id="2.170.130.10">
    <property type="entry name" value="TonB-dependent receptor, plug domain"/>
    <property type="match status" value="1"/>
</dbReference>
<keyword evidence="11" id="KW-1185">Reference proteome</keyword>
<dbReference type="NCBIfam" id="TIGR04056">
    <property type="entry name" value="OMP_RagA_SusC"/>
    <property type="match status" value="1"/>
</dbReference>
<dbReference type="NCBIfam" id="TIGR04057">
    <property type="entry name" value="SusC_RagA_signa"/>
    <property type="match status" value="1"/>
</dbReference>
<keyword evidence="6 7" id="KW-0998">Cell outer membrane</keyword>
<comment type="similarity">
    <text evidence="7">Belongs to the TonB-dependent receptor family.</text>
</comment>
<organism evidence="10 11">
    <name type="scientific">Aquimarina spongiae</name>
    <dbReference type="NCBI Taxonomy" id="570521"/>
    <lineage>
        <taxon>Bacteria</taxon>
        <taxon>Pseudomonadati</taxon>
        <taxon>Bacteroidota</taxon>
        <taxon>Flavobacteriia</taxon>
        <taxon>Flavobacteriales</taxon>
        <taxon>Flavobacteriaceae</taxon>
        <taxon>Aquimarina</taxon>
    </lineage>
</organism>
<dbReference type="OrthoDB" id="914976at2"/>
<reference evidence="11" key="1">
    <citation type="submission" date="2016-11" db="EMBL/GenBank/DDBJ databases">
        <authorList>
            <person name="Varghese N."/>
            <person name="Submissions S."/>
        </authorList>
    </citation>
    <scope>NUCLEOTIDE SEQUENCE [LARGE SCALE GENOMIC DNA]</scope>
    <source>
        <strain evidence="11">DSM 22623</strain>
    </source>
</reference>
<evidence type="ECO:0000256" key="8">
    <source>
        <dbReference type="SAM" id="SignalP"/>
    </source>
</evidence>
<dbReference type="Pfam" id="PF13715">
    <property type="entry name" value="CarbopepD_reg_2"/>
    <property type="match status" value="1"/>
</dbReference>
<feature type="chain" id="PRO_5012070563" evidence="8">
    <location>
        <begin position="23"/>
        <end position="1000"/>
    </location>
</feature>
<gene>
    <name evidence="10" type="ORF">SAMN04488508_106178</name>
</gene>
<keyword evidence="3 7" id="KW-1134">Transmembrane beta strand</keyword>
<evidence type="ECO:0000256" key="4">
    <source>
        <dbReference type="ARBA" id="ARBA00022692"/>
    </source>
</evidence>
<dbReference type="GO" id="GO:0009279">
    <property type="term" value="C:cell outer membrane"/>
    <property type="evidence" value="ECO:0007669"/>
    <property type="project" value="UniProtKB-SubCell"/>
</dbReference>
<dbReference type="InterPro" id="IPR039426">
    <property type="entry name" value="TonB-dep_rcpt-like"/>
</dbReference>
<sequence>MKNSLLKILFWGIILTVSNSYAQSVSGTVTEENGTPIPGVNIIVKGTTDGTSTDFDGKYTIDNLSEGAILVFSSLSFKTQEILVNDQTTINVIMVSDTEALGEVVILGYGQVQNKKSVTSAVSTVSTEQIERVPIALPEAALQGTAPGIAVTQTSGAPGAPLTVRLRGTSSTGASTPLFLVDGQQVPNLNHINASDIESFSVLKDAASASIFGARGGNGVVLIETKSGKRNLAAPKVSIDGYTGFQSLLRKPDLMDKNQYVQYFNEFQASNGGTQLTDAEIAALPDTDWYDELFDTTPISNIAASVIGGGEKYSYAISGGIFQQDGMLGGRENKSNFDRKNVRINFETDIRENFNVEVNANLADIDRNFLLENAGVTGTSIINFINAMPAIYPVNDPNDPSVPFNPGNQTNPVVVNGVTLPALGAVANPELALLLNNNNTQTAVTNASIKGDWEIFDRFRLQGTYYHFNSDAFTKQFFPSFNFPTQAIASPNATLIETRTEMVLRQFDANVRYDFFQNSDHKLDALAGFSTYESDFSNSTLSGVGFFVNTLDEANFALITNPSSITVAPPVETENNLLGIYGKVKYSYMDKYNVEATLRADSSSNFGDDNRTGIFPSVSAGWVISEENFLQDSEVIDLLKLRASWGINGSDFIAPYQFSPILNAGSGTNFGGGLNPGLTPAFLQNPDVKWEEVAQTNIGLDINAFNNALGITIDYYNKQSSDVLIPIGIPIFSGFPAPATNIADVENQGFEFLVSYQQTYKSGFRWQLGANLAVNKNEVTSIGNNGQPLQGGNTFVFNDPITLTTEGEAISSFFGFEVESIDDDGNLVFRDFDGDGNPDKTFIGSPLPDFTYGITLDLEYKGFDLSTFLYGSQGNDIFDATLRPDGAFTNRKESFLTNGVVNRLGGFTPQVSDFFVQDGSFLKMKTLTLGYSLKESWVESIGLNRLRIYGTAQNLFLITDYDGTDPEIGEQASGNSLDLGIDRGFNPQPRTFLFGFQLEF</sequence>
<accession>A0A1M6HB16</accession>
<keyword evidence="8" id="KW-0732">Signal</keyword>
<evidence type="ECO:0000313" key="11">
    <source>
        <dbReference type="Proteomes" id="UP000184432"/>
    </source>
</evidence>
<dbReference type="Gene3D" id="2.40.170.20">
    <property type="entry name" value="TonB-dependent receptor, beta-barrel domain"/>
    <property type="match status" value="1"/>
</dbReference>
<evidence type="ECO:0000256" key="2">
    <source>
        <dbReference type="ARBA" id="ARBA00022448"/>
    </source>
</evidence>
<dbReference type="SUPFAM" id="SSF56935">
    <property type="entry name" value="Porins"/>
    <property type="match status" value="1"/>
</dbReference>
<dbReference type="InterPro" id="IPR023996">
    <property type="entry name" value="TonB-dep_OMP_SusC/RagA"/>
</dbReference>
<evidence type="ECO:0000256" key="7">
    <source>
        <dbReference type="PROSITE-ProRule" id="PRU01360"/>
    </source>
</evidence>
<evidence type="ECO:0000256" key="3">
    <source>
        <dbReference type="ARBA" id="ARBA00022452"/>
    </source>
</evidence>
<evidence type="ECO:0000256" key="1">
    <source>
        <dbReference type="ARBA" id="ARBA00004571"/>
    </source>
</evidence>
<dbReference type="InterPro" id="IPR037066">
    <property type="entry name" value="Plug_dom_sf"/>
</dbReference>
<evidence type="ECO:0000256" key="5">
    <source>
        <dbReference type="ARBA" id="ARBA00023136"/>
    </source>
</evidence>
<dbReference type="InterPro" id="IPR008969">
    <property type="entry name" value="CarboxyPept-like_regulatory"/>
</dbReference>
<dbReference type="Pfam" id="PF07715">
    <property type="entry name" value="Plug"/>
    <property type="match status" value="1"/>
</dbReference>
<dbReference type="RefSeq" id="WP_073316971.1">
    <property type="nucleotide sequence ID" value="NZ_FQYP01000006.1"/>
</dbReference>
<dbReference type="PROSITE" id="PS52016">
    <property type="entry name" value="TONB_DEPENDENT_REC_3"/>
    <property type="match status" value="1"/>
</dbReference>
<feature type="signal peptide" evidence="8">
    <location>
        <begin position="1"/>
        <end position="22"/>
    </location>
</feature>
<dbReference type="SUPFAM" id="SSF49464">
    <property type="entry name" value="Carboxypeptidase regulatory domain-like"/>
    <property type="match status" value="1"/>
</dbReference>
<evidence type="ECO:0000259" key="9">
    <source>
        <dbReference type="Pfam" id="PF07715"/>
    </source>
</evidence>
<dbReference type="AlphaFoldDB" id="A0A1M6HB16"/>
<name>A0A1M6HB16_9FLAO</name>
<dbReference type="Gene3D" id="2.60.40.1120">
    <property type="entry name" value="Carboxypeptidase-like, regulatory domain"/>
    <property type="match status" value="1"/>
</dbReference>
<keyword evidence="5 7" id="KW-0472">Membrane</keyword>
<feature type="domain" description="TonB-dependent receptor plug" evidence="9">
    <location>
        <begin position="115"/>
        <end position="220"/>
    </location>
</feature>
<comment type="subcellular location">
    <subcellularLocation>
        <location evidence="1 7">Cell outer membrane</location>
        <topology evidence="1 7">Multi-pass membrane protein</topology>
    </subcellularLocation>
</comment>
<dbReference type="InterPro" id="IPR023997">
    <property type="entry name" value="TonB-dep_OMP_SusC/RagA_CS"/>
</dbReference>
<keyword evidence="2 7" id="KW-0813">Transport</keyword>
<dbReference type="InterPro" id="IPR036942">
    <property type="entry name" value="Beta-barrel_TonB_sf"/>
</dbReference>
<dbReference type="STRING" id="570521.SAMN04488508_106178"/>
<protein>
    <submittedName>
        <fullName evidence="10">TonB-linked outer membrane protein, SusC/RagA family</fullName>
    </submittedName>
</protein>
<dbReference type="Proteomes" id="UP000184432">
    <property type="component" value="Unassembled WGS sequence"/>
</dbReference>
<proteinExistence type="inferred from homology"/>
<evidence type="ECO:0000256" key="6">
    <source>
        <dbReference type="ARBA" id="ARBA00023237"/>
    </source>
</evidence>